<dbReference type="EMBL" id="UYRR01034564">
    <property type="protein sequence ID" value="VDK61430.1"/>
    <property type="molecule type" value="Genomic_DNA"/>
</dbReference>
<keyword evidence="1" id="KW-0677">Repeat</keyword>
<dbReference type="InterPro" id="IPR002110">
    <property type="entry name" value="Ankyrin_rpt"/>
</dbReference>
<evidence type="ECO:0000256" key="1">
    <source>
        <dbReference type="ARBA" id="ARBA00022737"/>
    </source>
</evidence>
<reference evidence="4 5" key="2">
    <citation type="submission" date="2018-11" db="EMBL/GenBank/DDBJ databases">
        <authorList>
            <consortium name="Pathogen Informatics"/>
        </authorList>
    </citation>
    <scope>NUCLEOTIDE SEQUENCE [LARGE SCALE GENOMIC DNA]</scope>
</reference>
<dbReference type="OrthoDB" id="5837040at2759"/>
<evidence type="ECO:0000256" key="2">
    <source>
        <dbReference type="ARBA" id="ARBA00023043"/>
    </source>
</evidence>
<evidence type="ECO:0000313" key="4">
    <source>
        <dbReference type="EMBL" id="VDK61430.1"/>
    </source>
</evidence>
<dbReference type="Proteomes" id="UP000267096">
    <property type="component" value="Unassembled WGS sequence"/>
</dbReference>
<dbReference type="Pfam" id="PF12796">
    <property type="entry name" value="Ank_2"/>
    <property type="match status" value="1"/>
</dbReference>
<gene>
    <name evidence="4" type="ORF">ASIM_LOCUS17779</name>
</gene>
<dbReference type="PANTHER" id="PTHR24198">
    <property type="entry name" value="ANKYRIN REPEAT AND PROTEIN KINASE DOMAIN-CONTAINING PROTEIN"/>
    <property type="match status" value="1"/>
</dbReference>
<dbReference type="PANTHER" id="PTHR24198:SF165">
    <property type="entry name" value="ANKYRIN REPEAT-CONTAINING PROTEIN-RELATED"/>
    <property type="match status" value="1"/>
</dbReference>
<sequence>MDVDNTNAAPLHLAAGKGYTDVVRLLIMIGANGEQRDSRGRTPIFYACLGGQAHTLKVMIAELNCRAGHTDQLGRTALHCAAFGGFTACVEVLLDESDCPIYKEDVDQMTPLHIACERGKYDCVKHLLQHGAAVNALSKIEDLTPLSCAHINGHQQIADFLLRNGALFPNQLRNLAALIIQKWWKQLRYGDRVGGRRRFIVRGPSPPRQTTVRRPRIIQA</sequence>
<proteinExistence type="predicted"/>
<keyword evidence="5" id="KW-1185">Reference proteome</keyword>
<dbReference type="AlphaFoldDB" id="A0A0M3KBN1"/>
<keyword evidence="2 3" id="KW-0040">ANK repeat</keyword>
<protein>
    <submittedName>
        <fullName evidence="6">Inversin (inferred by orthology to a human protein)</fullName>
    </submittedName>
</protein>
<accession>A0A0M3KBN1</accession>
<dbReference type="PRINTS" id="PR01415">
    <property type="entry name" value="ANKYRIN"/>
</dbReference>
<dbReference type="PROSITE" id="PS50088">
    <property type="entry name" value="ANK_REPEAT"/>
    <property type="match status" value="2"/>
</dbReference>
<feature type="repeat" description="ANK" evidence="3">
    <location>
        <begin position="107"/>
        <end position="139"/>
    </location>
</feature>
<evidence type="ECO:0000313" key="6">
    <source>
        <dbReference type="WBParaSite" id="ASIM_0001837801-mRNA-1"/>
    </source>
</evidence>
<reference evidence="6" key="1">
    <citation type="submission" date="2017-02" db="UniProtKB">
        <authorList>
            <consortium name="WormBaseParasite"/>
        </authorList>
    </citation>
    <scope>IDENTIFICATION</scope>
</reference>
<feature type="repeat" description="ANK" evidence="3">
    <location>
        <begin position="6"/>
        <end position="38"/>
    </location>
</feature>
<dbReference type="SMART" id="SM00248">
    <property type="entry name" value="ANK"/>
    <property type="match status" value="5"/>
</dbReference>
<dbReference type="WBParaSite" id="ASIM_0001837801-mRNA-1">
    <property type="protein sequence ID" value="ASIM_0001837801-mRNA-1"/>
    <property type="gene ID" value="ASIM_0001837801"/>
</dbReference>
<evidence type="ECO:0000256" key="3">
    <source>
        <dbReference type="PROSITE-ProRule" id="PRU00023"/>
    </source>
</evidence>
<name>A0A0M3KBN1_ANISI</name>
<evidence type="ECO:0000313" key="5">
    <source>
        <dbReference type="Proteomes" id="UP000267096"/>
    </source>
</evidence>
<dbReference type="Gene3D" id="1.25.40.20">
    <property type="entry name" value="Ankyrin repeat-containing domain"/>
    <property type="match status" value="2"/>
</dbReference>
<dbReference type="SUPFAM" id="SSF48403">
    <property type="entry name" value="Ankyrin repeat"/>
    <property type="match status" value="1"/>
</dbReference>
<dbReference type="Pfam" id="PF00023">
    <property type="entry name" value="Ank"/>
    <property type="match status" value="2"/>
</dbReference>
<dbReference type="InterPro" id="IPR036770">
    <property type="entry name" value="Ankyrin_rpt-contain_sf"/>
</dbReference>
<organism evidence="6">
    <name type="scientific">Anisakis simplex</name>
    <name type="common">Herring worm</name>
    <dbReference type="NCBI Taxonomy" id="6269"/>
    <lineage>
        <taxon>Eukaryota</taxon>
        <taxon>Metazoa</taxon>
        <taxon>Ecdysozoa</taxon>
        <taxon>Nematoda</taxon>
        <taxon>Chromadorea</taxon>
        <taxon>Rhabditida</taxon>
        <taxon>Spirurina</taxon>
        <taxon>Ascaridomorpha</taxon>
        <taxon>Ascaridoidea</taxon>
        <taxon>Anisakidae</taxon>
        <taxon>Anisakis</taxon>
        <taxon>Anisakis simplex complex</taxon>
    </lineage>
</organism>
<dbReference type="PROSITE" id="PS50297">
    <property type="entry name" value="ANK_REP_REGION"/>
    <property type="match status" value="2"/>
</dbReference>